<feature type="transmembrane region" description="Helical" evidence="2">
    <location>
        <begin position="91"/>
        <end position="114"/>
    </location>
</feature>
<reference evidence="5 7" key="2">
    <citation type="submission" date="2017-03" db="EMBL/GenBank/DDBJ databases">
        <title>Complete sequence of Clostridium formicaceticum DSM 92.</title>
        <authorList>
            <person name="Poehlein A."/>
            <person name="Karl M."/>
            <person name="Bengelsdorf F.R."/>
            <person name="Duerre P."/>
            <person name="Daniel R."/>
        </authorList>
    </citation>
    <scope>NUCLEOTIDE SEQUENCE [LARGE SCALE GENOMIC DNA]</scope>
    <source>
        <strain evidence="5 7">DSM 92</strain>
    </source>
</reference>
<dbReference type="RefSeq" id="WP_070967083.1">
    <property type="nucleotide sequence ID" value="NZ_CP017603.1"/>
</dbReference>
<reference evidence="4 6" key="1">
    <citation type="submission" date="2016-10" db="EMBL/GenBank/DDBJ databases">
        <title>Complete Genome Sequence of Acetogen Clostridium formicoaceticum ATCC 27076.</title>
        <authorList>
            <person name="Bao T."/>
            <person name="Cheng C."/>
            <person name="Zhao J."/>
            <person name="Yang S.-T."/>
            <person name="Wang J."/>
            <person name="Wang M."/>
        </authorList>
    </citation>
    <scope>NUCLEOTIDE SEQUENCE [LARGE SCALE GENOMIC DNA]</scope>
    <source>
        <strain evidence="4 6">ATCC 27076</strain>
    </source>
</reference>
<dbReference type="EMBL" id="CP017603">
    <property type="protein sequence ID" value="AOY76119.1"/>
    <property type="molecule type" value="Genomic_DNA"/>
</dbReference>
<organism evidence="5 7">
    <name type="scientific">Clostridium formicaceticum</name>
    <dbReference type="NCBI Taxonomy" id="1497"/>
    <lineage>
        <taxon>Bacteria</taxon>
        <taxon>Bacillati</taxon>
        <taxon>Bacillota</taxon>
        <taxon>Clostridia</taxon>
        <taxon>Eubacteriales</taxon>
        <taxon>Clostridiaceae</taxon>
        <taxon>Clostridium</taxon>
    </lineage>
</organism>
<evidence type="ECO:0000313" key="5">
    <source>
        <dbReference type="EMBL" id="ARE86487.1"/>
    </source>
</evidence>
<protein>
    <submittedName>
        <fullName evidence="5">Nascent polypeptide-associated complex protein</fullName>
    </submittedName>
</protein>
<accession>A0AAC9WF46</accession>
<dbReference type="Gene3D" id="1.10.8.10">
    <property type="entry name" value="DNA helicase RuvA subunit, C-terminal domain"/>
    <property type="match status" value="1"/>
</dbReference>
<proteinExistence type="predicted"/>
<dbReference type="InterPro" id="IPR009060">
    <property type="entry name" value="UBA-like_sf"/>
</dbReference>
<name>A0AAC9WF46_9CLOT</name>
<dbReference type="EMBL" id="CP020559">
    <property type="protein sequence ID" value="ARE86487.1"/>
    <property type="molecule type" value="Genomic_DNA"/>
</dbReference>
<evidence type="ECO:0000256" key="2">
    <source>
        <dbReference type="SAM" id="Phobius"/>
    </source>
</evidence>
<sequence>MSIDLETIDLLRKRANVSYEEAKKALEESNNDLVEALIFLERANKTKPEKNHEAETMLKGISNFAKNTIKKGNNTRLIICKEDNNILNLSMTVTVIASVIAPVIPLAGIPLAFLTNHKIRIKKKDGEDMKVNVVLDKVSSTVNAMVNQTTKEAVEKEKI</sequence>
<dbReference type="InterPro" id="IPR025642">
    <property type="entry name" value="DUF4342"/>
</dbReference>
<evidence type="ECO:0000313" key="4">
    <source>
        <dbReference type="EMBL" id="AOY76119.1"/>
    </source>
</evidence>
<keyword evidence="2" id="KW-0472">Membrane</keyword>
<evidence type="ECO:0000259" key="3">
    <source>
        <dbReference type="Pfam" id="PF14242"/>
    </source>
</evidence>
<dbReference type="Pfam" id="PF14242">
    <property type="entry name" value="DUF4342"/>
    <property type="match status" value="1"/>
</dbReference>
<keyword evidence="6" id="KW-1185">Reference proteome</keyword>
<keyword evidence="2" id="KW-1133">Transmembrane helix</keyword>
<evidence type="ECO:0000313" key="6">
    <source>
        <dbReference type="Proteomes" id="UP000177894"/>
    </source>
</evidence>
<evidence type="ECO:0000313" key="7">
    <source>
        <dbReference type="Proteomes" id="UP000192478"/>
    </source>
</evidence>
<dbReference type="Proteomes" id="UP000192478">
    <property type="component" value="Chromosome"/>
</dbReference>
<evidence type="ECO:0000256" key="1">
    <source>
        <dbReference type="SAM" id="Coils"/>
    </source>
</evidence>
<dbReference type="CDD" id="cd14360">
    <property type="entry name" value="UBA_NAC_like_bac"/>
    <property type="match status" value="1"/>
</dbReference>
<dbReference type="AlphaFoldDB" id="A0AAC9WF46"/>
<feature type="coiled-coil region" evidence="1">
    <location>
        <begin position="12"/>
        <end position="43"/>
    </location>
</feature>
<dbReference type="KEGG" id="cfm:BJL90_09530"/>
<keyword evidence="2" id="KW-0812">Transmembrane</keyword>
<feature type="domain" description="DUF4342" evidence="3">
    <location>
        <begin position="51"/>
        <end position="123"/>
    </location>
</feature>
<keyword evidence="1" id="KW-0175">Coiled coil</keyword>
<gene>
    <name evidence="4" type="ORF">BJL90_09530</name>
    <name evidence="5" type="ORF">CLFO_08090</name>
</gene>
<dbReference type="SUPFAM" id="SSF46934">
    <property type="entry name" value="UBA-like"/>
    <property type="match status" value="1"/>
</dbReference>
<dbReference type="Proteomes" id="UP000177894">
    <property type="component" value="Chromosome"/>
</dbReference>